<dbReference type="SUPFAM" id="SSF51658">
    <property type="entry name" value="Xylose isomerase-like"/>
    <property type="match status" value="1"/>
</dbReference>
<dbReference type="Gene3D" id="3.20.20.150">
    <property type="entry name" value="Divalent-metal-dependent TIM barrel enzymes"/>
    <property type="match status" value="1"/>
</dbReference>
<sequence length="273" mass="30731">MAESTFTERCGVQVIDGYSTIAEALKGLALRDIRVVEINLNNPWFLEQLNQVGSREEIASIVKGEGVKWMAHLPEGMGFFDADEGVYQGYLKRQVELQKKAREAGCRALTAHMGAAPSFAWSGFRRPGVELFGDWYKKTLHERLQRAGELLGNSPYFSFENVGGFHLEFVRDILDRVEWGAYTMDIGHLKVAHKRIAHSEFEFYTKHLDDIKVVHVHDNDGESDQHLAVTDPDLLKPYLDLAKGSGAFLISEVRPLKKALESLATLTGIERNL</sequence>
<protein>
    <recommendedName>
        <fullName evidence="1">Xylose isomerase-like TIM barrel domain-containing protein</fullName>
    </recommendedName>
</protein>
<dbReference type="Proteomes" id="UP000630660">
    <property type="component" value="Unassembled WGS sequence"/>
</dbReference>
<dbReference type="EMBL" id="WJKJ01000063">
    <property type="protein sequence ID" value="MBD3363980.1"/>
    <property type="molecule type" value="Genomic_DNA"/>
</dbReference>
<organism evidence="2 3">
    <name type="scientific">candidate division WOR-3 bacterium</name>
    <dbReference type="NCBI Taxonomy" id="2052148"/>
    <lineage>
        <taxon>Bacteria</taxon>
        <taxon>Bacteria division WOR-3</taxon>
    </lineage>
</organism>
<reference evidence="2" key="1">
    <citation type="submission" date="2019-11" db="EMBL/GenBank/DDBJ databases">
        <title>Microbial mats filling the niche in hypersaline microbial mats.</title>
        <authorList>
            <person name="Wong H.L."/>
            <person name="Macleod F.I."/>
            <person name="White R.A. III"/>
            <person name="Burns B.P."/>
        </authorList>
    </citation>
    <scope>NUCLEOTIDE SEQUENCE</scope>
    <source>
        <strain evidence="2">Bin_327</strain>
    </source>
</reference>
<evidence type="ECO:0000313" key="3">
    <source>
        <dbReference type="Proteomes" id="UP000630660"/>
    </source>
</evidence>
<accession>A0A9D5K8A0</accession>
<comment type="caution">
    <text evidence="2">The sequence shown here is derived from an EMBL/GenBank/DDBJ whole genome shotgun (WGS) entry which is preliminary data.</text>
</comment>
<evidence type="ECO:0000259" key="1">
    <source>
        <dbReference type="Pfam" id="PF01261"/>
    </source>
</evidence>
<name>A0A9D5K8A0_UNCW3</name>
<dbReference type="InterPro" id="IPR013022">
    <property type="entry name" value="Xyl_isomerase-like_TIM-brl"/>
</dbReference>
<feature type="domain" description="Xylose isomerase-like TIM barrel" evidence="1">
    <location>
        <begin position="54"/>
        <end position="229"/>
    </location>
</feature>
<gene>
    <name evidence="2" type="ORF">GF359_02070</name>
</gene>
<evidence type="ECO:0000313" key="2">
    <source>
        <dbReference type="EMBL" id="MBD3363980.1"/>
    </source>
</evidence>
<dbReference type="AlphaFoldDB" id="A0A9D5K8A0"/>
<dbReference type="InterPro" id="IPR036237">
    <property type="entry name" value="Xyl_isomerase-like_sf"/>
</dbReference>
<proteinExistence type="predicted"/>
<dbReference type="Pfam" id="PF01261">
    <property type="entry name" value="AP_endonuc_2"/>
    <property type="match status" value="1"/>
</dbReference>